<feature type="domain" description="Nose resistant-to-fluoxetine protein N-terminal" evidence="2">
    <location>
        <begin position="96"/>
        <end position="251"/>
    </location>
</feature>
<dbReference type="SMART" id="SM00703">
    <property type="entry name" value="NRF"/>
    <property type="match status" value="1"/>
</dbReference>
<keyword evidence="3" id="KW-1185">Reference proteome</keyword>
<dbReference type="InterPro" id="IPR052728">
    <property type="entry name" value="O2_lipid_transport_reg"/>
</dbReference>
<feature type="chain" id="PRO_5046731769" evidence="1">
    <location>
        <begin position="26"/>
        <end position="264"/>
    </location>
</feature>
<reference evidence="4" key="1">
    <citation type="submission" date="2025-08" db="UniProtKB">
        <authorList>
            <consortium name="RefSeq"/>
        </authorList>
    </citation>
    <scope>IDENTIFICATION</scope>
    <source>
        <tissue evidence="4">Muscle</tissue>
    </source>
</reference>
<evidence type="ECO:0000259" key="2">
    <source>
        <dbReference type="SMART" id="SM00703"/>
    </source>
</evidence>
<gene>
    <name evidence="4" type="primary">LOC111083917</name>
</gene>
<evidence type="ECO:0000313" key="4">
    <source>
        <dbReference type="RefSeq" id="XP_022236364.1"/>
    </source>
</evidence>
<dbReference type="PANTHER" id="PTHR11161">
    <property type="entry name" value="O-ACYLTRANSFERASE"/>
    <property type="match status" value="1"/>
</dbReference>
<organism evidence="3 4">
    <name type="scientific">Limulus polyphemus</name>
    <name type="common">Atlantic horseshoe crab</name>
    <dbReference type="NCBI Taxonomy" id="6850"/>
    <lineage>
        <taxon>Eukaryota</taxon>
        <taxon>Metazoa</taxon>
        <taxon>Ecdysozoa</taxon>
        <taxon>Arthropoda</taxon>
        <taxon>Chelicerata</taxon>
        <taxon>Merostomata</taxon>
        <taxon>Xiphosura</taxon>
        <taxon>Limulidae</taxon>
        <taxon>Limulus</taxon>
    </lineage>
</organism>
<protein>
    <submittedName>
        <fullName evidence="4">Uncharacterized protein LOC111083917</fullName>
    </submittedName>
</protein>
<evidence type="ECO:0000313" key="3">
    <source>
        <dbReference type="Proteomes" id="UP000694941"/>
    </source>
</evidence>
<accession>A0ABM1RYA9</accession>
<dbReference type="GeneID" id="111083917"/>
<feature type="non-terminal residue" evidence="4">
    <location>
        <position position="264"/>
    </location>
</feature>
<evidence type="ECO:0000256" key="1">
    <source>
        <dbReference type="SAM" id="SignalP"/>
    </source>
</evidence>
<dbReference type="InterPro" id="IPR006621">
    <property type="entry name" value="Nose-resist-to-fluoxetine_N"/>
</dbReference>
<sequence>MQKTKLRMMWVLGFFIFLHFSVTPGQNTSGWNKTTNTIGTASEHFPSAPNHPWTLSTDKVLNLWKNMDKDYHKIASYWIDEIKPFVEHVLAAANVTDLCRKSVFNVLNSVAGLETWAIRMLDATGTLPSGLLEGSLTSLGSYDECVNINSSPDTSHRIISGQYCSVQFRPPLPKRKYKYYSIVVQPELLANVSQQGRLLYDLAQNAQFFYSFAYRLGVCLPSACSRTDVHSATSLVAKTLNLRGDLIRCETKISFTVTPGQQFV</sequence>
<dbReference type="RefSeq" id="XP_022236364.1">
    <property type="nucleotide sequence ID" value="XM_022380656.1"/>
</dbReference>
<name>A0ABM1RYA9_LIMPO</name>
<feature type="signal peptide" evidence="1">
    <location>
        <begin position="1"/>
        <end position="25"/>
    </location>
</feature>
<proteinExistence type="predicted"/>
<keyword evidence="1" id="KW-0732">Signal</keyword>
<dbReference type="PANTHER" id="PTHR11161:SF0">
    <property type="entry name" value="O-ACYLTRANSFERASE LIKE PROTEIN"/>
    <property type="match status" value="1"/>
</dbReference>
<dbReference type="Proteomes" id="UP000694941">
    <property type="component" value="Unplaced"/>
</dbReference>
<dbReference type="Pfam" id="PF20146">
    <property type="entry name" value="NRF"/>
    <property type="match status" value="1"/>
</dbReference>